<feature type="transmembrane region" description="Helical" evidence="9">
    <location>
        <begin position="246"/>
        <end position="270"/>
    </location>
</feature>
<feature type="transmembrane region" description="Helical" evidence="9">
    <location>
        <begin position="290"/>
        <end position="311"/>
    </location>
</feature>
<feature type="region of interest" description="Disordered" evidence="8">
    <location>
        <begin position="1"/>
        <end position="32"/>
    </location>
</feature>
<feature type="compositionally biased region" description="Low complexity" evidence="8">
    <location>
        <begin position="18"/>
        <end position="27"/>
    </location>
</feature>
<dbReference type="EMBL" id="MLJW01000728">
    <property type="protein sequence ID" value="OIQ83167.1"/>
    <property type="molecule type" value="Genomic_DNA"/>
</dbReference>
<dbReference type="GO" id="GO:0005886">
    <property type="term" value="C:plasma membrane"/>
    <property type="evidence" value="ECO:0007669"/>
    <property type="project" value="UniProtKB-SubCell"/>
</dbReference>
<accession>A0A1J5QTE8</accession>
<keyword evidence="7 9" id="KW-0472">Membrane</keyword>
<organism evidence="10">
    <name type="scientific">mine drainage metagenome</name>
    <dbReference type="NCBI Taxonomy" id="410659"/>
    <lineage>
        <taxon>unclassified sequences</taxon>
        <taxon>metagenomes</taxon>
        <taxon>ecological metagenomes</taxon>
    </lineage>
</organism>
<dbReference type="CDD" id="cd09321">
    <property type="entry name" value="TDT_like_3"/>
    <property type="match status" value="1"/>
</dbReference>
<dbReference type="Pfam" id="PF03595">
    <property type="entry name" value="SLAC1"/>
    <property type="match status" value="1"/>
</dbReference>
<proteinExistence type="inferred from homology"/>
<feature type="transmembrane region" description="Helical" evidence="9">
    <location>
        <begin position="353"/>
        <end position="375"/>
    </location>
</feature>
<evidence type="ECO:0000313" key="10">
    <source>
        <dbReference type="EMBL" id="OIQ83167.1"/>
    </source>
</evidence>
<evidence type="ECO:0000256" key="5">
    <source>
        <dbReference type="ARBA" id="ARBA00022692"/>
    </source>
</evidence>
<feature type="transmembrane region" description="Helical" evidence="9">
    <location>
        <begin position="145"/>
        <end position="170"/>
    </location>
</feature>
<keyword evidence="4" id="KW-1003">Cell membrane</keyword>
<keyword evidence="3" id="KW-0813">Transport</keyword>
<feature type="transmembrane region" description="Helical" evidence="9">
    <location>
        <begin position="114"/>
        <end position="133"/>
    </location>
</feature>
<name>A0A1J5QTE8_9ZZZZ</name>
<dbReference type="InterPro" id="IPR004695">
    <property type="entry name" value="SLAC1/Mae1/Ssu1/TehA"/>
</dbReference>
<feature type="transmembrane region" description="Helical" evidence="9">
    <location>
        <begin position="69"/>
        <end position="93"/>
    </location>
</feature>
<evidence type="ECO:0000256" key="1">
    <source>
        <dbReference type="ARBA" id="ARBA00004651"/>
    </source>
</evidence>
<dbReference type="Gene3D" id="1.50.10.150">
    <property type="entry name" value="Voltage-dependent anion channel"/>
    <property type="match status" value="1"/>
</dbReference>
<evidence type="ECO:0000256" key="8">
    <source>
        <dbReference type="SAM" id="MobiDB-lite"/>
    </source>
</evidence>
<keyword evidence="5 9" id="KW-0812">Transmembrane</keyword>
<dbReference type="PANTHER" id="PTHR31686:SF1">
    <property type="entry name" value="SULFITE EFFLUX PUMP SSU1"/>
    <property type="match status" value="1"/>
</dbReference>
<reference evidence="10" key="1">
    <citation type="submission" date="2016-10" db="EMBL/GenBank/DDBJ databases">
        <title>Sequence of Gallionella enrichment culture.</title>
        <authorList>
            <person name="Poehlein A."/>
            <person name="Muehling M."/>
            <person name="Daniel R."/>
        </authorList>
    </citation>
    <scope>NUCLEOTIDE SEQUENCE</scope>
</reference>
<evidence type="ECO:0000256" key="2">
    <source>
        <dbReference type="ARBA" id="ARBA00008566"/>
    </source>
</evidence>
<feature type="transmembrane region" description="Helical" evidence="9">
    <location>
        <begin position="41"/>
        <end position="57"/>
    </location>
</feature>
<evidence type="ECO:0000256" key="7">
    <source>
        <dbReference type="ARBA" id="ARBA00023136"/>
    </source>
</evidence>
<comment type="similarity">
    <text evidence="2">Belongs to the tellurite-resistance/dicarboxylate transporter (TDT) family.</text>
</comment>
<dbReference type="PANTHER" id="PTHR31686">
    <property type="match status" value="1"/>
</dbReference>
<evidence type="ECO:0000256" key="9">
    <source>
        <dbReference type="SAM" id="Phobius"/>
    </source>
</evidence>
<comment type="subcellular location">
    <subcellularLocation>
        <location evidence="1">Cell membrane</location>
        <topology evidence="1">Multi-pass membrane protein</topology>
    </subcellularLocation>
</comment>
<gene>
    <name evidence="10" type="primary">tehA_1</name>
    <name evidence="10" type="ORF">GALL_350360</name>
</gene>
<evidence type="ECO:0000256" key="3">
    <source>
        <dbReference type="ARBA" id="ARBA00022448"/>
    </source>
</evidence>
<evidence type="ECO:0000256" key="4">
    <source>
        <dbReference type="ARBA" id="ARBA00022475"/>
    </source>
</evidence>
<dbReference type="GO" id="GO:0000319">
    <property type="term" value="F:sulfite transmembrane transporter activity"/>
    <property type="evidence" value="ECO:0007669"/>
    <property type="project" value="TreeGrafter"/>
</dbReference>
<feature type="transmembrane region" description="Helical" evidence="9">
    <location>
        <begin position="182"/>
        <end position="201"/>
    </location>
</feature>
<dbReference type="AlphaFoldDB" id="A0A1J5QTE8"/>
<dbReference type="InterPro" id="IPR051629">
    <property type="entry name" value="Sulfite_efflux_TDT"/>
</dbReference>
<comment type="caution">
    <text evidence="10">The sequence shown here is derived from an EMBL/GenBank/DDBJ whole genome shotgun (WGS) entry which is preliminary data.</text>
</comment>
<sequence length="385" mass="39851">MTTHATGETVPATPPTIPAGTPNPATTHGAPRTRLRDLHPGWFASVMGTAIVAVATYDNPGNLSALRGLAHGVGAGVAVVAYVLGVVLAVAYAARWVRHTGAARADLRHPVMGAMHATVPGGLLVLAVMTSVVGPELFSAGVVTAVIATLAVVGALLGLVVSVAFAYTLFIGEHPAAAVNGGWFIPPVVTIIIPMALAPLMPHVGAATAKLLLVLGYATFGMGFLLFLFTMGLLHDRLVLHPLPPAALAPTVWIALGPVGVGALVPLVLARAGQHVFGAAAPTIALLSQLFATALWGFGLWWLAIAVALLVRYLRAGGLPFHLGWWAFTFPLGAFTVATVTLARAWQTPALEAVAALLYVTLVGFWLVVLVRTAAATLTGRIWQR</sequence>
<feature type="transmembrane region" description="Helical" evidence="9">
    <location>
        <begin position="323"/>
        <end position="347"/>
    </location>
</feature>
<dbReference type="InterPro" id="IPR038665">
    <property type="entry name" value="Voltage-dep_anion_channel_sf"/>
</dbReference>
<keyword evidence="6 9" id="KW-1133">Transmembrane helix</keyword>
<evidence type="ECO:0000256" key="6">
    <source>
        <dbReference type="ARBA" id="ARBA00022989"/>
    </source>
</evidence>
<protein>
    <submittedName>
        <fullName evidence="10">Tellurite resistance protein TehA</fullName>
    </submittedName>
</protein>
<feature type="transmembrane region" description="Helical" evidence="9">
    <location>
        <begin position="213"/>
        <end position="234"/>
    </location>
</feature>